<dbReference type="PANTHER" id="PTHR43537">
    <property type="entry name" value="TRANSCRIPTIONAL REGULATOR, GNTR FAMILY"/>
    <property type="match status" value="1"/>
</dbReference>
<dbReference type="AlphaFoldDB" id="A0A178MH59"/>
<dbReference type="SUPFAM" id="SSF46785">
    <property type="entry name" value="Winged helix' DNA-binding domain"/>
    <property type="match status" value="1"/>
</dbReference>
<evidence type="ECO:0000259" key="4">
    <source>
        <dbReference type="PROSITE" id="PS50949"/>
    </source>
</evidence>
<dbReference type="CDD" id="cd07377">
    <property type="entry name" value="WHTH_GntR"/>
    <property type="match status" value="1"/>
</dbReference>
<dbReference type="SMART" id="SM00895">
    <property type="entry name" value="FCD"/>
    <property type="match status" value="1"/>
</dbReference>
<dbReference type="RefSeq" id="WP_068494153.1">
    <property type="nucleotide sequence ID" value="NZ_LWQT01000077.1"/>
</dbReference>
<dbReference type="Gene3D" id="1.20.120.530">
    <property type="entry name" value="GntR ligand-binding domain-like"/>
    <property type="match status" value="1"/>
</dbReference>
<dbReference type="InterPro" id="IPR011711">
    <property type="entry name" value="GntR_C"/>
</dbReference>
<dbReference type="PROSITE" id="PS50949">
    <property type="entry name" value="HTH_GNTR"/>
    <property type="match status" value="1"/>
</dbReference>
<comment type="caution">
    <text evidence="5">The sequence shown here is derived from an EMBL/GenBank/DDBJ whole genome shotgun (WGS) entry which is preliminary data.</text>
</comment>
<dbReference type="SMART" id="SM00345">
    <property type="entry name" value="HTH_GNTR"/>
    <property type="match status" value="1"/>
</dbReference>
<evidence type="ECO:0000313" key="5">
    <source>
        <dbReference type="EMBL" id="OAN48021.1"/>
    </source>
</evidence>
<name>A0A178MH59_9PROT</name>
<dbReference type="GO" id="GO:0003700">
    <property type="term" value="F:DNA-binding transcription factor activity"/>
    <property type="evidence" value="ECO:0007669"/>
    <property type="project" value="InterPro"/>
</dbReference>
<accession>A0A178MH59</accession>
<dbReference type="Pfam" id="PF00392">
    <property type="entry name" value="GntR"/>
    <property type="match status" value="1"/>
</dbReference>
<dbReference type="EMBL" id="LWQT01000077">
    <property type="protein sequence ID" value="OAN48021.1"/>
    <property type="molecule type" value="Genomic_DNA"/>
</dbReference>
<dbReference type="InterPro" id="IPR000524">
    <property type="entry name" value="Tscrpt_reg_HTH_GntR"/>
</dbReference>
<dbReference type="STRING" id="1285242.A6A04_04485"/>
<keyword evidence="1" id="KW-0805">Transcription regulation</keyword>
<dbReference type="SUPFAM" id="SSF48008">
    <property type="entry name" value="GntR ligand-binding domain-like"/>
    <property type="match status" value="1"/>
</dbReference>
<dbReference type="InterPro" id="IPR036390">
    <property type="entry name" value="WH_DNA-bd_sf"/>
</dbReference>
<dbReference type="InterPro" id="IPR008920">
    <property type="entry name" value="TF_FadR/GntR_C"/>
</dbReference>
<dbReference type="GO" id="GO:0003677">
    <property type="term" value="F:DNA binding"/>
    <property type="evidence" value="ECO:0007669"/>
    <property type="project" value="UniProtKB-KW"/>
</dbReference>
<reference evidence="5 6" key="1">
    <citation type="submission" date="2016-04" db="EMBL/GenBank/DDBJ databases">
        <title>Draft genome sequence of freshwater magnetotactic bacteria Magnetospirillum marisnigri SP-1 and Magnetospirillum moscoviense BB-1.</title>
        <authorList>
            <person name="Koziaeva V."/>
            <person name="Dziuba M.V."/>
            <person name="Ivanov T.M."/>
            <person name="Kuznetsov B."/>
            <person name="Grouzdev D.S."/>
        </authorList>
    </citation>
    <scope>NUCLEOTIDE SEQUENCE [LARGE SCALE GENOMIC DNA]</scope>
    <source>
        <strain evidence="5 6">SP-1</strain>
    </source>
</reference>
<feature type="domain" description="HTH gntR-type" evidence="4">
    <location>
        <begin position="7"/>
        <end position="75"/>
    </location>
</feature>
<dbReference type="Gene3D" id="1.10.10.10">
    <property type="entry name" value="Winged helix-like DNA-binding domain superfamily/Winged helix DNA-binding domain"/>
    <property type="match status" value="1"/>
</dbReference>
<evidence type="ECO:0000256" key="3">
    <source>
        <dbReference type="ARBA" id="ARBA00023163"/>
    </source>
</evidence>
<proteinExistence type="predicted"/>
<dbReference type="InterPro" id="IPR036388">
    <property type="entry name" value="WH-like_DNA-bd_sf"/>
</dbReference>
<dbReference type="Pfam" id="PF07729">
    <property type="entry name" value="FCD"/>
    <property type="match status" value="1"/>
</dbReference>
<protein>
    <submittedName>
        <fullName evidence="5">Transcriptional regulator</fullName>
    </submittedName>
</protein>
<evidence type="ECO:0000313" key="6">
    <source>
        <dbReference type="Proteomes" id="UP000078428"/>
    </source>
</evidence>
<organism evidence="5 6">
    <name type="scientific">Paramagnetospirillum marisnigri</name>
    <dbReference type="NCBI Taxonomy" id="1285242"/>
    <lineage>
        <taxon>Bacteria</taxon>
        <taxon>Pseudomonadati</taxon>
        <taxon>Pseudomonadota</taxon>
        <taxon>Alphaproteobacteria</taxon>
        <taxon>Rhodospirillales</taxon>
        <taxon>Magnetospirillaceae</taxon>
        <taxon>Paramagnetospirillum</taxon>
    </lineage>
</organism>
<dbReference type="Proteomes" id="UP000078428">
    <property type="component" value="Unassembled WGS sequence"/>
</dbReference>
<dbReference type="PANTHER" id="PTHR43537:SF45">
    <property type="entry name" value="GNTR FAMILY REGULATORY PROTEIN"/>
    <property type="match status" value="1"/>
</dbReference>
<evidence type="ECO:0000256" key="2">
    <source>
        <dbReference type="ARBA" id="ARBA00023125"/>
    </source>
</evidence>
<evidence type="ECO:0000256" key="1">
    <source>
        <dbReference type="ARBA" id="ARBA00023015"/>
    </source>
</evidence>
<keyword evidence="6" id="KW-1185">Reference proteome</keyword>
<sequence length="214" mass="24114">MKPLQKTNLAEQAYAVIHRLLLDGGVAQPGDKISVEDLARQLGVSRSPVWSAMARLEAERIVEIRPRQGVFFIGFNRDRLMEIFAVREVLEGAAARLAAERADAETVARLRESITRQRAATRPGCQKEYAEEATRFHVLLAQLAGNVTMAEMIERLWAQTQAMCIRPEAKRAILDERVDEHARIVDAVERHDGDGAEAETRHHIRRIAAEVYNL</sequence>
<keyword evidence="2" id="KW-0238">DNA-binding</keyword>
<keyword evidence="3" id="KW-0804">Transcription</keyword>
<gene>
    <name evidence="5" type="ORF">A6A04_04485</name>
</gene>